<dbReference type="Proteomes" id="UP001152797">
    <property type="component" value="Unassembled WGS sequence"/>
</dbReference>
<evidence type="ECO:0000259" key="1">
    <source>
        <dbReference type="PROSITE" id="PS50142"/>
    </source>
</evidence>
<evidence type="ECO:0000313" key="2">
    <source>
        <dbReference type="EMBL" id="CAI3985808.1"/>
    </source>
</evidence>
<dbReference type="PROSITE" id="PS50142">
    <property type="entry name" value="RNASE_3_2"/>
    <property type="match status" value="1"/>
</dbReference>
<dbReference type="SUPFAM" id="SSF69065">
    <property type="entry name" value="RNase III domain-like"/>
    <property type="match status" value="1"/>
</dbReference>
<organism evidence="2">
    <name type="scientific">Cladocopium goreaui</name>
    <dbReference type="NCBI Taxonomy" id="2562237"/>
    <lineage>
        <taxon>Eukaryota</taxon>
        <taxon>Sar</taxon>
        <taxon>Alveolata</taxon>
        <taxon>Dinophyceae</taxon>
        <taxon>Suessiales</taxon>
        <taxon>Symbiodiniaceae</taxon>
        <taxon>Cladocopium</taxon>
    </lineage>
</organism>
<reference evidence="3" key="2">
    <citation type="submission" date="2024-04" db="EMBL/GenBank/DDBJ databases">
        <authorList>
            <person name="Chen Y."/>
            <person name="Shah S."/>
            <person name="Dougan E. K."/>
            <person name="Thang M."/>
            <person name="Chan C."/>
        </authorList>
    </citation>
    <scope>NUCLEOTIDE SEQUENCE [LARGE SCALE GENOMIC DNA]</scope>
</reference>
<dbReference type="GO" id="GO:0006396">
    <property type="term" value="P:RNA processing"/>
    <property type="evidence" value="ECO:0007669"/>
    <property type="project" value="InterPro"/>
</dbReference>
<protein>
    <submittedName>
        <fullName evidence="4">Dicer-like protein 2</fullName>
    </submittedName>
</protein>
<dbReference type="AlphaFoldDB" id="A0A9P1C7Z2"/>
<dbReference type="InterPro" id="IPR036389">
    <property type="entry name" value="RNase_III_sf"/>
</dbReference>
<evidence type="ECO:0000313" key="3">
    <source>
        <dbReference type="EMBL" id="CAL1139183.1"/>
    </source>
</evidence>
<comment type="caution">
    <text evidence="2">The sequence shown here is derived from an EMBL/GenBank/DDBJ whole genome shotgun (WGS) entry which is preliminary data.</text>
</comment>
<dbReference type="EMBL" id="CAMXCT030001020">
    <property type="protein sequence ID" value="CAL4773120.1"/>
    <property type="molecule type" value="Genomic_DNA"/>
</dbReference>
<dbReference type="EMBL" id="CAMXCT020001020">
    <property type="protein sequence ID" value="CAL1139183.1"/>
    <property type="molecule type" value="Genomic_DNA"/>
</dbReference>
<evidence type="ECO:0000313" key="5">
    <source>
        <dbReference type="Proteomes" id="UP001152797"/>
    </source>
</evidence>
<dbReference type="Pfam" id="PF00636">
    <property type="entry name" value="Ribonuclease_3"/>
    <property type="match status" value="1"/>
</dbReference>
<dbReference type="SMART" id="SM00535">
    <property type="entry name" value="RIBOc"/>
    <property type="match status" value="1"/>
</dbReference>
<dbReference type="EMBL" id="CAMXCT010001020">
    <property type="protein sequence ID" value="CAI3985808.1"/>
    <property type="molecule type" value="Genomic_DNA"/>
</dbReference>
<sequence length="478" mass="52468">MATYADRRFRLVCAWPVKAAECPILVSKRKNRAAPGDGSLLAFYRERYGLEASDLQQCVLEAGDGTVLAPVAAATGAMLSTQLRGGLEACGRADEFHFTAQAPAGPAKPAEPAEPGPIRLLPEFLRPHPLSQSVTLLRALKLLPLLLQKLKRLDAMAELGALLADLLEYKRHPESKRSEFTFLQPFQTRTYDGRRHALEEERRLLQRLSEFQVDHADQDQETASHLLSKVEMEWILEVATTGTGAEEPYDFTRLAWLGDAVVFFIAVTLECKEEGPLELRQRRAAALISNRCLAKVASSFGLERFLNTVPIAAKKEPPPMGQKVPADALEALLGALLLVGGLQSCFVFMSRLHWFHTEDGGDYCVPFQSPSDASTWLGAALVRLSCTAWLLSSHPELSAEGLSDLRAELLTAGPESRIASFPAGAEQNLQSLERWAGQRSNDGVPVGGTFEMLSEYWAELQSCRAAPEKMDENGAETL</sequence>
<dbReference type="OrthoDB" id="10653486at2759"/>
<evidence type="ECO:0000313" key="4">
    <source>
        <dbReference type="EMBL" id="CAL4773120.1"/>
    </source>
</evidence>
<reference evidence="2" key="1">
    <citation type="submission" date="2022-10" db="EMBL/GenBank/DDBJ databases">
        <authorList>
            <person name="Chen Y."/>
            <person name="Dougan E. K."/>
            <person name="Chan C."/>
            <person name="Rhodes N."/>
            <person name="Thang M."/>
        </authorList>
    </citation>
    <scope>NUCLEOTIDE SEQUENCE</scope>
</reference>
<dbReference type="Gene3D" id="1.10.1520.10">
    <property type="entry name" value="Ribonuclease III domain"/>
    <property type="match status" value="1"/>
</dbReference>
<gene>
    <name evidence="2" type="ORF">C1SCF055_LOCUS13215</name>
</gene>
<dbReference type="GO" id="GO:0004525">
    <property type="term" value="F:ribonuclease III activity"/>
    <property type="evidence" value="ECO:0007669"/>
    <property type="project" value="InterPro"/>
</dbReference>
<keyword evidence="5" id="KW-1185">Reference proteome</keyword>
<feature type="domain" description="RNase III" evidence="1">
    <location>
        <begin position="235"/>
        <end position="341"/>
    </location>
</feature>
<name>A0A9P1C7Z2_9DINO</name>
<proteinExistence type="predicted"/>
<accession>A0A9P1C7Z2</accession>
<dbReference type="InterPro" id="IPR000999">
    <property type="entry name" value="RNase_III_dom"/>
</dbReference>